<dbReference type="EMBL" id="CP012621">
    <property type="protein sequence ID" value="ATG74420.1"/>
    <property type="molecule type" value="Genomic_DNA"/>
</dbReference>
<dbReference type="Proteomes" id="UP000217763">
    <property type="component" value="Chromosome"/>
</dbReference>
<evidence type="ECO:0000313" key="2">
    <source>
        <dbReference type="EMBL" id="ATG74420.1"/>
    </source>
</evidence>
<reference evidence="2" key="2">
    <citation type="submission" date="2015-09" db="EMBL/GenBank/DDBJ databases">
        <authorList>
            <person name="Jackson K.R."/>
            <person name="Lunt B.L."/>
            <person name="Fisher J.N.B."/>
            <person name="Gardner A.V."/>
            <person name="Bailey M.E."/>
            <person name="Deus L.M."/>
            <person name="Earl A.S."/>
            <person name="Gibby P.D."/>
            <person name="Hartmann K.A."/>
            <person name="Liu J.E."/>
            <person name="Manci A.M."/>
            <person name="Nielsen D.A."/>
            <person name="Solomon M.B."/>
            <person name="Breakwell D.P."/>
            <person name="Burnett S.H."/>
            <person name="Grose J.H."/>
        </authorList>
    </citation>
    <scope>NUCLEOTIDE SEQUENCE [LARGE SCALE GENOMIC DNA]</scope>
    <source>
        <strain evidence="2">F13-1</strain>
    </source>
</reference>
<dbReference type="KEGG" id="zdf:AN401_11615"/>
<sequence length="70" mass="7513">MQTHNLDTHLTRIFGEAAIAMAPDAKQSVIKKLDDFCPAANGAGRPELATEALRLKLDLVAELHQMGVAS</sequence>
<keyword evidence="3" id="KW-1185">Reference proteome</keyword>
<reference evidence="3" key="1">
    <citation type="submission" date="2015-09" db="EMBL/GenBank/DDBJ databases">
        <authorList>
            <person name="Shao Z."/>
            <person name="Wang L."/>
        </authorList>
    </citation>
    <scope>NUCLEOTIDE SEQUENCE [LARGE SCALE GENOMIC DNA]</scope>
    <source>
        <strain evidence="3">F13-1</strain>
    </source>
</reference>
<evidence type="ECO:0000313" key="1">
    <source>
        <dbReference type="EMBL" id="ATG74337.1"/>
    </source>
</evidence>
<dbReference type="KEGG" id="zdf:AN401_11120"/>
<dbReference type="RefSeq" id="WP_096779418.1">
    <property type="nucleotide sequence ID" value="NZ_CP012621.1"/>
</dbReference>
<dbReference type="EMBL" id="CP012621">
    <property type="protein sequence ID" value="ATG74337.1"/>
    <property type="molecule type" value="Genomic_DNA"/>
</dbReference>
<accession>A0A291HQI6</accession>
<dbReference type="AlphaFoldDB" id="A0A291HQI6"/>
<name>A0A291HQI6_9GAMM</name>
<protein>
    <submittedName>
        <fullName evidence="2">Uncharacterized protein</fullName>
    </submittedName>
</protein>
<evidence type="ECO:0000313" key="3">
    <source>
        <dbReference type="Proteomes" id="UP000217763"/>
    </source>
</evidence>
<proteinExistence type="predicted"/>
<gene>
    <name evidence="1" type="ORF">AN401_11120</name>
    <name evidence="2" type="ORF">AN401_11615</name>
</gene>
<organism evidence="2 3">
    <name type="scientific">Zobellella denitrificans</name>
    <dbReference type="NCBI Taxonomy" id="347534"/>
    <lineage>
        <taxon>Bacteria</taxon>
        <taxon>Pseudomonadati</taxon>
        <taxon>Pseudomonadota</taxon>
        <taxon>Gammaproteobacteria</taxon>
        <taxon>Aeromonadales</taxon>
        <taxon>Aeromonadaceae</taxon>
        <taxon>Zobellella</taxon>
    </lineage>
</organism>